<feature type="compositionally biased region" description="Polar residues" evidence="1">
    <location>
        <begin position="1"/>
        <end position="12"/>
    </location>
</feature>
<protein>
    <submittedName>
        <fullName evidence="2">Uncharacterized protein</fullName>
    </submittedName>
</protein>
<sequence length="67" mass="7194">MDNDNNHTNNPPQDGDDFAAWQWTQSQPIQTNAPYYSNSMNSMLPASILPATAFHAGAGAQCGSRPA</sequence>
<evidence type="ECO:0000313" key="3">
    <source>
        <dbReference type="Proteomes" id="UP001274830"/>
    </source>
</evidence>
<dbReference type="Proteomes" id="UP001274830">
    <property type="component" value="Unassembled WGS sequence"/>
</dbReference>
<gene>
    <name evidence="2" type="ORF">LTR78_000026</name>
</gene>
<comment type="caution">
    <text evidence="2">The sequence shown here is derived from an EMBL/GenBank/DDBJ whole genome shotgun (WGS) entry which is preliminary data.</text>
</comment>
<name>A0AAE0WXD6_9PEZI</name>
<organism evidence="2 3">
    <name type="scientific">Recurvomyces mirabilis</name>
    <dbReference type="NCBI Taxonomy" id="574656"/>
    <lineage>
        <taxon>Eukaryota</taxon>
        <taxon>Fungi</taxon>
        <taxon>Dikarya</taxon>
        <taxon>Ascomycota</taxon>
        <taxon>Pezizomycotina</taxon>
        <taxon>Dothideomycetes</taxon>
        <taxon>Dothideomycetidae</taxon>
        <taxon>Mycosphaerellales</taxon>
        <taxon>Teratosphaeriaceae</taxon>
        <taxon>Recurvomyces</taxon>
    </lineage>
</organism>
<proteinExistence type="predicted"/>
<dbReference type="EMBL" id="JAUTXT010000001">
    <property type="protein sequence ID" value="KAK3679651.1"/>
    <property type="molecule type" value="Genomic_DNA"/>
</dbReference>
<evidence type="ECO:0000313" key="2">
    <source>
        <dbReference type="EMBL" id="KAK3679651.1"/>
    </source>
</evidence>
<accession>A0AAE0WXD6</accession>
<keyword evidence="3" id="KW-1185">Reference proteome</keyword>
<evidence type="ECO:0000256" key="1">
    <source>
        <dbReference type="SAM" id="MobiDB-lite"/>
    </source>
</evidence>
<reference evidence="2" key="1">
    <citation type="submission" date="2023-07" db="EMBL/GenBank/DDBJ databases">
        <title>Black Yeasts Isolated from many extreme environments.</title>
        <authorList>
            <person name="Coleine C."/>
            <person name="Stajich J.E."/>
            <person name="Selbmann L."/>
        </authorList>
    </citation>
    <scope>NUCLEOTIDE SEQUENCE</scope>
    <source>
        <strain evidence="2">CCFEE 5485</strain>
    </source>
</reference>
<dbReference type="AlphaFoldDB" id="A0AAE0WXD6"/>
<feature type="region of interest" description="Disordered" evidence="1">
    <location>
        <begin position="1"/>
        <end position="20"/>
    </location>
</feature>